<dbReference type="InterPro" id="IPR015947">
    <property type="entry name" value="PUA-like_sf"/>
</dbReference>
<reference evidence="2 3" key="1">
    <citation type="journal article" date="2011" name="J. Bacteriol.">
        <title>Complete genome sequence of the type strain Cupriavidus necator N-1.</title>
        <authorList>
            <person name="Poehlein A."/>
            <person name="Kusian B."/>
            <person name="Friedrich B."/>
            <person name="Daniel R."/>
            <person name="Bowien B."/>
        </authorList>
    </citation>
    <scope>NUCLEOTIDE SEQUENCE [LARGE SCALE GENOMIC DNA]</scope>
    <source>
        <strain evidence="3">ATCC 43291 / DSM 13513 / CCUG 52238 / LMG 8453 / N-1</strain>
    </source>
</reference>
<dbReference type="RefSeq" id="WP_013956170.1">
    <property type="nucleotide sequence ID" value="NC_015726.1"/>
</dbReference>
<proteinExistence type="predicted"/>
<name>G0EQZ9_CUPNN</name>
<dbReference type="Gene3D" id="2.30.130.30">
    <property type="entry name" value="Hypothetical protein"/>
    <property type="match status" value="1"/>
</dbReference>
<dbReference type="Pfam" id="PF12961">
    <property type="entry name" value="DUF3850"/>
    <property type="match status" value="1"/>
</dbReference>
<dbReference type="HOGENOM" id="CLU_979035_0_0_4"/>
<dbReference type="Proteomes" id="UP000006798">
    <property type="component" value="Chromosome 1"/>
</dbReference>
<dbReference type="InterPro" id="IPR039440">
    <property type="entry name" value="DUF3850"/>
</dbReference>
<evidence type="ECO:0000313" key="2">
    <source>
        <dbReference type="EMBL" id="AEI76517.1"/>
    </source>
</evidence>
<dbReference type="EMBL" id="CP002877">
    <property type="protein sequence ID" value="AEI76517.1"/>
    <property type="molecule type" value="Genomic_DNA"/>
</dbReference>
<dbReference type="SUPFAM" id="SSF88697">
    <property type="entry name" value="PUA domain-like"/>
    <property type="match status" value="1"/>
</dbReference>
<accession>G0EQZ9</accession>
<organism evidence="2 3">
    <name type="scientific">Cupriavidus necator (strain ATCC 43291 / DSM 13513 / CCUG 52238 / LMG 8453 / N-1)</name>
    <name type="common">Ralstonia eutropha</name>
    <dbReference type="NCBI Taxonomy" id="1042878"/>
    <lineage>
        <taxon>Bacteria</taxon>
        <taxon>Pseudomonadati</taxon>
        <taxon>Pseudomonadota</taxon>
        <taxon>Betaproteobacteria</taxon>
        <taxon>Burkholderiales</taxon>
        <taxon>Burkholderiaceae</taxon>
        <taxon>Cupriavidus</taxon>
    </lineage>
</organism>
<dbReference type="AlphaFoldDB" id="G0EQZ9"/>
<feature type="domain" description="DUF3850" evidence="1">
    <location>
        <begin position="191"/>
        <end position="272"/>
    </location>
</feature>
<sequence length="284" mass="32053">MSQPLNLDALERNAITHGKLTWKDAHALVSYARTLAYQVARLQAAAPEEQWAPMTDEQRTRWKQTGLFPVEKWKKGADSTPLACPMPTNEELRALASAVPEHLQLSGWYIGKPAFGHRYLYADNFRGMGRQWVCHFASEKGYFNGLAEYVAAVHPRTVIRLLDRIAELEAQQEAKAECHSDICSDCSEPVIHELKCDEEPFADLLSGRKACEVRRDDRGYEVGDLLRLRETLYSAKAMSKGMPLKYTGREVIKRVTHIQRDYDLPTDTIVLSLGAPIHSSQEAA</sequence>
<dbReference type="GeneID" id="92902267"/>
<dbReference type="KEGG" id="cnc:CNE_1c11620"/>
<protein>
    <recommendedName>
        <fullName evidence="1">DUF3850 domain-containing protein</fullName>
    </recommendedName>
</protein>
<evidence type="ECO:0000313" key="3">
    <source>
        <dbReference type="Proteomes" id="UP000006798"/>
    </source>
</evidence>
<gene>
    <name evidence="2" type="ordered locus">CNE_1c11620</name>
</gene>
<evidence type="ECO:0000259" key="1">
    <source>
        <dbReference type="Pfam" id="PF12961"/>
    </source>
</evidence>